<dbReference type="AlphaFoldDB" id="K8ESP7"/>
<proteinExistence type="predicted"/>
<name>K8ESP7_CARML</name>
<evidence type="ECO:0000313" key="1">
    <source>
        <dbReference type="EMBL" id="CCO11616.2"/>
    </source>
</evidence>
<sequence>MKRTSYERSLKSNFERSERLNNFKKVKFEKEFEKSKSFSKSHEKIANKRLNKFIHDRSK</sequence>
<reference evidence="2" key="1">
    <citation type="journal article" date="2013" name="Genome Announc.">
        <title>Complete Chromosome Sequence of Carnobacterium maltaromaticum LMA 28.</title>
        <authorList>
            <person name="Cailliez-Grimal C."/>
            <person name="Chaillou S."/>
            <person name="Anba-Mondoloni J."/>
            <person name="Loux V."/>
            <person name="Afzal M.I."/>
            <person name="Rahman A."/>
            <person name="Kergourlay G."/>
            <person name="Champomier-Verges M.C."/>
            <person name="Zagorec M."/>
            <person name="Dalgaard P."/>
            <person name="Leisner J.J."/>
            <person name="Prevost H."/>
            <person name="Revol-Junelles A.M."/>
            <person name="Borges F."/>
        </authorList>
    </citation>
    <scope>NUCLEOTIDE SEQUENCE</scope>
    <source>
        <strain evidence="2">LMA28</strain>
    </source>
</reference>
<organism evidence="1 2">
    <name type="scientific">Carnobacterium maltaromaticum LMA28</name>
    <dbReference type="NCBI Taxonomy" id="1234679"/>
    <lineage>
        <taxon>Bacteria</taxon>
        <taxon>Bacillati</taxon>
        <taxon>Bacillota</taxon>
        <taxon>Bacilli</taxon>
        <taxon>Lactobacillales</taxon>
        <taxon>Carnobacteriaceae</taxon>
        <taxon>Carnobacterium</taxon>
    </lineage>
</organism>
<protein>
    <submittedName>
        <fullName evidence="1">Uncharacterized protein</fullName>
    </submittedName>
</protein>
<dbReference type="KEGG" id="cml:BN424_2176"/>
<evidence type="ECO:0000313" key="2">
    <source>
        <dbReference type="Proteomes" id="UP000000212"/>
    </source>
</evidence>
<dbReference type="HOGENOM" id="CLU_2951794_0_0_9"/>
<dbReference type="RefSeq" id="WP_015076769.1">
    <property type="nucleotide sequence ID" value="NC_019425.2"/>
</dbReference>
<gene>
    <name evidence="1" type="ORF">BN424_2176</name>
</gene>
<keyword evidence="2" id="KW-1185">Reference proteome</keyword>
<dbReference type="Proteomes" id="UP000000212">
    <property type="component" value="Chromosome"/>
</dbReference>
<accession>K8ESP7</accession>
<dbReference type="EMBL" id="HE999757">
    <property type="protein sequence ID" value="CCO11616.2"/>
    <property type="molecule type" value="Genomic_DNA"/>
</dbReference>